<name>A0A3D9L4M4_MARFU</name>
<comment type="caution">
    <text evidence="2">The sequence shown here is derived from an EMBL/GenBank/DDBJ whole genome shotgun (WGS) entry which is preliminary data.</text>
</comment>
<evidence type="ECO:0000313" key="2">
    <source>
        <dbReference type="EMBL" id="RED99755.1"/>
    </source>
</evidence>
<accession>A0A3D9L4M4</accession>
<dbReference type="SUPFAM" id="SSF159888">
    <property type="entry name" value="YdhG-like"/>
    <property type="match status" value="1"/>
</dbReference>
<feature type="domain" description="YdhG-like" evidence="1">
    <location>
        <begin position="27"/>
        <end position="130"/>
    </location>
</feature>
<evidence type="ECO:0000259" key="1">
    <source>
        <dbReference type="Pfam" id="PF08818"/>
    </source>
</evidence>
<dbReference type="AlphaFoldDB" id="A0A3D9L4M4"/>
<proteinExistence type="predicted"/>
<dbReference type="Pfam" id="PF08818">
    <property type="entry name" value="DUF1801"/>
    <property type="match status" value="1"/>
</dbReference>
<keyword evidence="3" id="KW-1185">Reference proteome</keyword>
<reference evidence="2 3" key="1">
    <citation type="submission" date="2018-07" db="EMBL/GenBank/DDBJ databases">
        <title>Genomic Encyclopedia of Type Strains, Phase IV (KMG-IV): sequencing the most valuable type-strain genomes for metagenomic binning, comparative biology and taxonomic classification.</title>
        <authorList>
            <person name="Goeker M."/>
        </authorList>
    </citation>
    <scope>NUCLEOTIDE SEQUENCE [LARGE SCALE GENOMIC DNA]</scope>
    <source>
        <strain evidence="2 3">DSM 4134</strain>
    </source>
</reference>
<dbReference type="Proteomes" id="UP000256779">
    <property type="component" value="Unassembled WGS sequence"/>
</dbReference>
<organism evidence="2 3">
    <name type="scientific">Marinoscillum furvescens DSM 4134</name>
    <dbReference type="NCBI Taxonomy" id="1122208"/>
    <lineage>
        <taxon>Bacteria</taxon>
        <taxon>Pseudomonadati</taxon>
        <taxon>Bacteroidota</taxon>
        <taxon>Cytophagia</taxon>
        <taxon>Cytophagales</taxon>
        <taxon>Reichenbachiellaceae</taxon>
        <taxon>Marinoscillum</taxon>
    </lineage>
</organism>
<dbReference type="OrthoDB" id="5951444at2"/>
<sequence>MSELKTQPHDGSVTEFLNSIESETKREDSFAIKEMMEEITGAPAVMWGSSIIGFGSYHYQYKSGRSGEWFLCGFSPRKQSLTLYLMSGFDAIDSYLNKLGKHKKSKGCLYINRLTDIDLMVLKELITESVNKLRPEAD</sequence>
<dbReference type="RefSeq" id="WP_115867779.1">
    <property type="nucleotide sequence ID" value="NZ_QREG01000007.1"/>
</dbReference>
<protein>
    <submittedName>
        <fullName evidence="2">Uncharacterized protein DUF1801</fullName>
    </submittedName>
</protein>
<gene>
    <name evidence="2" type="ORF">C7460_10737</name>
</gene>
<dbReference type="InterPro" id="IPR014922">
    <property type="entry name" value="YdhG-like"/>
</dbReference>
<evidence type="ECO:0000313" key="3">
    <source>
        <dbReference type="Proteomes" id="UP000256779"/>
    </source>
</evidence>
<dbReference type="EMBL" id="QREG01000007">
    <property type="protein sequence ID" value="RED99755.1"/>
    <property type="molecule type" value="Genomic_DNA"/>
</dbReference>